<proteinExistence type="predicted"/>
<gene>
    <name evidence="1" type="ORF">SMTD_LOCUS14253</name>
</gene>
<reference evidence="1 2" key="1">
    <citation type="submission" date="2018-11" db="EMBL/GenBank/DDBJ databases">
        <authorList>
            <consortium name="Pathogen Informatics"/>
        </authorList>
    </citation>
    <scope>NUCLEOTIDE SEQUENCE [LARGE SCALE GENOMIC DNA]</scope>
    <source>
        <strain>Denwood</strain>
        <strain evidence="2">Zambia</strain>
    </source>
</reference>
<keyword evidence="2" id="KW-1185">Reference proteome</keyword>
<protein>
    <submittedName>
        <fullName evidence="1">Uncharacterized protein</fullName>
    </submittedName>
</protein>
<dbReference type="AlphaFoldDB" id="A0A183PIR8"/>
<accession>A0A183PIR8</accession>
<dbReference type="Proteomes" id="UP000269396">
    <property type="component" value="Unassembled WGS sequence"/>
</dbReference>
<organism evidence="1 2">
    <name type="scientific">Schistosoma mattheei</name>
    <dbReference type="NCBI Taxonomy" id="31246"/>
    <lineage>
        <taxon>Eukaryota</taxon>
        <taxon>Metazoa</taxon>
        <taxon>Spiralia</taxon>
        <taxon>Lophotrochozoa</taxon>
        <taxon>Platyhelminthes</taxon>
        <taxon>Trematoda</taxon>
        <taxon>Digenea</taxon>
        <taxon>Strigeidida</taxon>
        <taxon>Schistosomatoidea</taxon>
        <taxon>Schistosomatidae</taxon>
        <taxon>Schistosoma</taxon>
    </lineage>
</organism>
<evidence type="ECO:0000313" key="2">
    <source>
        <dbReference type="Proteomes" id="UP000269396"/>
    </source>
</evidence>
<dbReference type="EMBL" id="UZAL01034428">
    <property type="protein sequence ID" value="VDP65325.1"/>
    <property type="molecule type" value="Genomic_DNA"/>
</dbReference>
<evidence type="ECO:0000313" key="1">
    <source>
        <dbReference type="EMBL" id="VDP65325.1"/>
    </source>
</evidence>
<name>A0A183PIR8_9TREM</name>
<sequence>MPEHRLSRRAMVTGVGNSWKKVRAGQTKTWHQCLKSLTCSVSHVGRYRLLGWGSGDYRNQLLETVSDMAQNRS</sequence>